<dbReference type="NCBIfam" id="TIGR00158">
    <property type="entry name" value="L9"/>
    <property type="match status" value="1"/>
</dbReference>
<feature type="domain" description="Ribosomal protein L9" evidence="8">
    <location>
        <begin position="13"/>
        <end position="40"/>
    </location>
</feature>
<name>A0A9D1IMB3_9FIRM</name>
<dbReference type="InterPro" id="IPR020070">
    <property type="entry name" value="Ribosomal_bL9_N"/>
</dbReference>
<evidence type="ECO:0000256" key="2">
    <source>
        <dbReference type="ARBA" id="ARBA00022730"/>
    </source>
</evidence>
<dbReference type="GO" id="GO:0003735">
    <property type="term" value="F:structural constituent of ribosome"/>
    <property type="evidence" value="ECO:0007669"/>
    <property type="project" value="InterPro"/>
</dbReference>
<dbReference type="SUPFAM" id="SSF55653">
    <property type="entry name" value="Ribosomal protein L9 C-domain"/>
    <property type="match status" value="1"/>
</dbReference>
<dbReference type="EMBL" id="DVMT01000015">
    <property type="protein sequence ID" value="HIU39917.1"/>
    <property type="molecule type" value="Genomic_DNA"/>
</dbReference>
<dbReference type="InterPro" id="IPR020069">
    <property type="entry name" value="Ribosomal_bL9_C"/>
</dbReference>
<evidence type="ECO:0000256" key="7">
    <source>
        <dbReference type="HAMAP-Rule" id="MF_00503"/>
    </source>
</evidence>
<dbReference type="GO" id="GO:0006412">
    <property type="term" value="P:translation"/>
    <property type="evidence" value="ECO:0007669"/>
    <property type="project" value="UniProtKB-UniRule"/>
</dbReference>
<dbReference type="InterPro" id="IPR036791">
    <property type="entry name" value="Ribosomal_bL9_C_sf"/>
</dbReference>
<dbReference type="InterPro" id="IPR009027">
    <property type="entry name" value="Ribosomal_bL9/RNase_H1_N"/>
</dbReference>
<sequence>MKVIFKKDVKGQGKKGDIKEVKDGYAENFLIRNGYAVLYTQRSKEILDRENKDKASKLAKEIKESEKLRDELKDRVLTFKVKTGKQDQVFGSVSTKQIAQKLEAEGYKIDKKKIVLDEPLTTLGYHEVKINLHKNVEGYVTVLLTK</sequence>
<keyword evidence="2 7" id="KW-0699">rRNA-binding</keyword>
<dbReference type="InterPro" id="IPR036935">
    <property type="entry name" value="Ribosomal_bL9_N_sf"/>
</dbReference>
<dbReference type="InterPro" id="IPR000244">
    <property type="entry name" value="Ribosomal_bL9"/>
</dbReference>
<evidence type="ECO:0000313" key="10">
    <source>
        <dbReference type="Proteomes" id="UP000824074"/>
    </source>
</evidence>
<dbReference type="GO" id="GO:0019843">
    <property type="term" value="F:rRNA binding"/>
    <property type="evidence" value="ECO:0007669"/>
    <property type="project" value="UniProtKB-UniRule"/>
</dbReference>
<dbReference type="Pfam" id="PF01281">
    <property type="entry name" value="Ribosomal_L9_N"/>
    <property type="match status" value="1"/>
</dbReference>
<keyword evidence="3 7" id="KW-0694">RNA-binding</keyword>
<dbReference type="GO" id="GO:0005840">
    <property type="term" value="C:ribosome"/>
    <property type="evidence" value="ECO:0007669"/>
    <property type="project" value="UniProtKB-KW"/>
</dbReference>
<comment type="function">
    <text evidence="7">Binds to the 23S rRNA.</text>
</comment>
<reference evidence="9" key="1">
    <citation type="submission" date="2020-10" db="EMBL/GenBank/DDBJ databases">
        <authorList>
            <person name="Gilroy R."/>
        </authorList>
    </citation>
    <scope>NUCLEOTIDE SEQUENCE</scope>
    <source>
        <strain evidence="9">CHK193-30670</strain>
    </source>
</reference>
<evidence type="ECO:0000259" key="8">
    <source>
        <dbReference type="PROSITE" id="PS00651"/>
    </source>
</evidence>
<accession>A0A9D1IMB3</accession>
<comment type="caution">
    <text evidence="9">The sequence shown here is derived from an EMBL/GenBank/DDBJ whole genome shotgun (WGS) entry which is preliminary data.</text>
</comment>
<comment type="similarity">
    <text evidence="1 7">Belongs to the bacterial ribosomal protein bL9 family.</text>
</comment>
<dbReference type="GO" id="GO:1990904">
    <property type="term" value="C:ribonucleoprotein complex"/>
    <property type="evidence" value="ECO:0007669"/>
    <property type="project" value="UniProtKB-KW"/>
</dbReference>
<evidence type="ECO:0000256" key="3">
    <source>
        <dbReference type="ARBA" id="ARBA00022884"/>
    </source>
</evidence>
<dbReference type="AlphaFoldDB" id="A0A9D1IMB3"/>
<keyword evidence="5 7" id="KW-0687">Ribonucleoprotein</keyword>
<evidence type="ECO:0000256" key="1">
    <source>
        <dbReference type="ARBA" id="ARBA00010605"/>
    </source>
</evidence>
<dbReference type="SUPFAM" id="SSF55658">
    <property type="entry name" value="L9 N-domain-like"/>
    <property type="match status" value="1"/>
</dbReference>
<dbReference type="Pfam" id="PF03948">
    <property type="entry name" value="Ribosomal_L9_C"/>
    <property type="match status" value="1"/>
</dbReference>
<keyword evidence="4 7" id="KW-0689">Ribosomal protein</keyword>
<proteinExistence type="inferred from homology"/>
<dbReference type="Gene3D" id="3.40.5.10">
    <property type="entry name" value="Ribosomal protein L9, N-terminal domain"/>
    <property type="match status" value="1"/>
</dbReference>
<gene>
    <name evidence="7 9" type="primary">rplI</name>
    <name evidence="9" type="ORF">IAB68_01265</name>
</gene>
<dbReference type="InterPro" id="IPR020594">
    <property type="entry name" value="Ribosomal_bL9_bac/chp"/>
</dbReference>
<organism evidence="9 10">
    <name type="scientific">Candidatus Aphodocola excrementigallinarum</name>
    <dbReference type="NCBI Taxonomy" id="2840670"/>
    <lineage>
        <taxon>Bacteria</taxon>
        <taxon>Bacillati</taxon>
        <taxon>Bacillota</taxon>
        <taxon>Bacilli</taxon>
        <taxon>Candidatus Aphodocola</taxon>
    </lineage>
</organism>
<evidence type="ECO:0000313" key="9">
    <source>
        <dbReference type="EMBL" id="HIU39917.1"/>
    </source>
</evidence>
<evidence type="ECO:0000256" key="6">
    <source>
        <dbReference type="ARBA" id="ARBA00035292"/>
    </source>
</evidence>
<evidence type="ECO:0000256" key="5">
    <source>
        <dbReference type="ARBA" id="ARBA00023274"/>
    </source>
</evidence>
<reference evidence="9" key="2">
    <citation type="journal article" date="2021" name="PeerJ">
        <title>Extensive microbial diversity within the chicken gut microbiome revealed by metagenomics and culture.</title>
        <authorList>
            <person name="Gilroy R."/>
            <person name="Ravi A."/>
            <person name="Getino M."/>
            <person name="Pursley I."/>
            <person name="Horton D.L."/>
            <person name="Alikhan N.F."/>
            <person name="Baker D."/>
            <person name="Gharbi K."/>
            <person name="Hall N."/>
            <person name="Watson M."/>
            <person name="Adriaenssens E.M."/>
            <person name="Foster-Nyarko E."/>
            <person name="Jarju S."/>
            <person name="Secka A."/>
            <person name="Antonio M."/>
            <person name="Oren A."/>
            <person name="Chaudhuri R.R."/>
            <person name="La Ragione R."/>
            <person name="Hildebrand F."/>
            <person name="Pallen M.J."/>
        </authorList>
    </citation>
    <scope>NUCLEOTIDE SEQUENCE</scope>
    <source>
        <strain evidence="9">CHK193-30670</strain>
    </source>
</reference>
<dbReference type="PANTHER" id="PTHR21368">
    <property type="entry name" value="50S RIBOSOMAL PROTEIN L9"/>
    <property type="match status" value="1"/>
</dbReference>
<dbReference type="HAMAP" id="MF_00503">
    <property type="entry name" value="Ribosomal_bL9"/>
    <property type="match status" value="1"/>
</dbReference>
<dbReference type="Proteomes" id="UP000824074">
    <property type="component" value="Unassembled WGS sequence"/>
</dbReference>
<dbReference type="Gene3D" id="3.10.430.100">
    <property type="entry name" value="Ribosomal protein L9, C-terminal domain"/>
    <property type="match status" value="1"/>
</dbReference>
<protein>
    <recommendedName>
        <fullName evidence="6 7">Large ribosomal subunit protein bL9</fullName>
    </recommendedName>
</protein>
<dbReference type="PROSITE" id="PS00651">
    <property type="entry name" value="RIBOSOMAL_L9"/>
    <property type="match status" value="1"/>
</dbReference>
<evidence type="ECO:0000256" key="4">
    <source>
        <dbReference type="ARBA" id="ARBA00022980"/>
    </source>
</evidence>